<evidence type="ECO:0000256" key="3">
    <source>
        <dbReference type="ARBA" id="ARBA00022989"/>
    </source>
</evidence>
<evidence type="ECO:0000256" key="1">
    <source>
        <dbReference type="ARBA" id="ARBA00004370"/>
    </source>
</evidence>
<comment type="caution">
    <text evidence="7">The sequence shown here is derived from an EMBL/GenBank/DDBJ whole genome shotgun (WGS) entry which is preliminary data.</text>
</comment>
<feature type="transmembrane region" description="Helical" evidence="5">
    <location>
        <begin position="219"/>
        <end position="239"/>
    </location>
</feature>
<keyword evidence="7" id="KW-0675">Receptor</keyword>
<protein>
    <submittedName>
        <fullName evidence="7">Chemosensory receptor a</fullName>
    </submittedName>
</protein>
<evidence type="ECO:0000259" key="6">
    <source>
        <dbReference type="PROSITE" id="PS50262"/>
    </source>
</evidence>
<dbReference type="PANTHER" id="PTHR46641:SF2">
    <property type="entry name" value="FMRFAMIDE RECEPTOR"/>
    <property type="match status" value="1"/>
</dbReference>
<feature type="transmembrane region" description="Helical" evidence="5">
    <location>
        <begin position="119"/>
        <end position="139"/>
    </location>
</feature>
<proteinExistence type="predicted"/>
<keyword evidence="4 5" id="KW-0472">Membrane</keyword>
<name>A0AAV4BC84_9GAST</name>
<evidence type="ECO:0000256" key="2">
    <source>
        <dbReference type="ARBA" id="ARBA00022692"/>
    </source>
</evidence>
<reference evidence="7 8" key="1">
    <citation type="journal article" date="2021" name="Elife">
        <title>Chloroplast acquisition without the gene transfer in kleptoplastic sea slugs, Plakobranchus ocellatus.</title>
        <authorList>
            <person name="Maeda T."/>
            <person name="Takahashi S."/>
            <person name="Yoshida T."/>
            <person name="Shimamura S."/>
            <person name="Takaki Y."/>
            <person name="Nagai Y."/>
            <person name="Toyoda A."/>
            <person name="Suzuki Y."/>
            <person name="Arimoto A."/>
            <person name="Ishii H."/>
            <person name="Satoh N."/>
            <person name="Nishiyama T."/>
            <person name="Hasebe M."/>
            <person name="Maruyama T."/>
            <person name="Minagawa J."/>
            <person name="Obokata J."/>
            <person name="Shigenobu S."/>
        </authorList>
    </citation>
    <scope>NUCLEOTIDE SEQUENCE [LARGE SCALE GENOMIC DNA]</scope>
</reference>
<dbReference type="InterPro" id="IPR000276">
    <property type="entry name" value="GPCR_Rhodpsn"/>
</dbReference>
<feature type="transmembrane region" description="Helical" evidence="5">
    <location>
        <begin position="160"/>
        <end position="185"/>
    </location>
</feature>
<keyword evidence="2 5" id="KW-0812">Transmembrane</keyword>
<dbReference type="PANTHER" id="PTHR46641">
    <property type="entry name" value="FMRFAMIDE RECEPTOR-RELATED"/>
    <property type="match status" value="1"/>
</dbReference>
<feature type="domain" description="G-protein coupled receptors family 1 profile" evidence="6">
    <location>
        <begin position="55"/>
        <end position="336"/>
    </location>
</feature>
<feature type="transmembrane region" description="Helical" evidence="5">
    <location>
        <begin position="313"/>
        <end position="337"/>
    </location>
</feature>
<dbReference type="Pfam" id="PF00001">
    <property type="entry name" value="7tm_1"/>
    <property type="match status" value="1"/>
</dbReference>
<evidence type="ECO:0000256" key="4">
    <source>
        <dbReference type="ARBA" id="ARBA00023136"/>
    </source>
</evidence>
<organism evidence="7 8">
    <name type="scientific">Plakobranchus ocellatus</name>
    <dbReference type="NCBI Taxonomy" id="259542"/>
    <lineage>
        <taxon>Eukaryota</taxon>
        <taxon>Metazoa</taxon>
        <taxon>Spiralia</taxon>
        <taxon>Lophotrochozoa</taxon>
        <taxon>Mollusca</taxon>
        <taxon>Gastropoda</taxon>
        <taxon>Heterobranchia</taxon>
        <taxon>Euthyneura</taxon>
        <taxon>Panpulmonata</taxon>
        <taxon>Sacoglossa</taxon>
        <taxon>Placobranchoidea</taxon>
        <taxon>Plakobranchidae</taxon>
        <taxon>Plakobranchus</taxon>
    </lineage>
</organism>
<dbReference type="PROSITE" id="PS50262">
    <property type="entry name" value="G_PROTEIN_RECEP_F1_2"/>
    <property type="match status" value="1"/>
</dbReference>
<dbReference type="GO" id="GO:0004930">
    <property type="term" value="F:G protein-coupled receptor activity"/>
    <property type="evidence" value="ECO:0007669"/>
    <property type="project" value="InterPro"/>
</dbReference>
<dbReference type="InterPro" id="IPR052954">
    <property type="entry name" value="GPCR-Ligand_Int"/>
</dbReference>
<dbReference type="SUPFAM" id="SSF81321">
    <property type="entry name" value="Family A G protein-coupled receptor-like"/>
    <property type="match status" value="1"/>
</dbReference>
<dbReference type="Gene3D" id="1.20.1070.10">
    <property type="entry name" value="Rhodopsin 7-helix transmembrane proteins"/>
    <property type="match status" value="1"/>
</dbReference>
<dbReference type="InterPro" id="IPR017452">
    <property type="entry name" value="GPCR_Rhodpsn_7TM"/>
</dbReference>
<dbReference type="GO" id="GO:0016020">
    <property type="term" value="C:membrane"/>
    <property type="evidence" value="ECO:0007669"/>
    <property type="project" value="UniProtKB-SubCell"/>
</dbReference>
<dbReference type="Proteomes" id="UP000735302">
    <property type="component" value="Unassembled WGS sequence"/>
</dbReference>
<feature type="transmembrane region" description="Helical" evidence="5">
    <location>
        <begin position="34"/>
        <end position="54"/>
    </location>
</feature>
<sequence>MSIREDEMASNSTASNSTAFSTITTTYYLYWKEFVWTAYVLLPSWPAIIFFGILANLTNISVFLKTGVTDNVTTLLLSLSVSDLLYLVLISPTACSFIILRFARDWHWPFHYQIGVDLLYWPAITCYDCSAFLSVWLGITRCACVAMPLRFKSVFTKARTVKIVIASFLLAVSLRIPIISVYRVVWRTNPNTNSSYAYIDKPNREAMTRVNDILNRNSILYINFIIMITCVSVLSFQLYRAARIRRSFTSASAAQQESGKPDNQGLSTRDLHVLQSVIVVCIIFIMSQAPFLMYSTARLINKELDIGTRYRSLFSIFTIISLTCSHLNASVNIFVYYRYNSKFRAQINSMFKTRETSLKTN</sequence>
<keyword evidence="3 5" id="KW-1133">Transmembrane helix</keyword>
<dbReference type="EMBL" id="BLXT01005241">
    <property type="protein sequence ID" value="GFO20981.1"/>
    <property type="molecule type" value="Genomic_DNA"/>
</dbReference>
<evidence type="ECO:0000313" key="8">
    <source>
        <dbReference type="Proteomes" id="UP000735302"/>
    </source>
</evidence>
<accession>A0AAV4BC84</accession>
<comment type="subcellular location">
    <subcellularLocation>
        <location evidence="1">Membrane</location>
    </subcellularLocation>
</comment>
<evidence type="ECO:0000256" key="5">
    <source>
        <dbReference type="SAM" id="Phobius"/>
    </source>
</evidence>
<dbReference type="PRINTS" id="PR00237">
    <property type="entry name" value="GPCRRHODOPSN"/>
</dbReference>
<dbReference type="AlphaFoldDB" id="A0AAV4BC84"/>
<gene>
    <name evidence="7" type="ORF">PoB_004748600</name>
</gene>
<evidence type="ECO:0000313" key="7">
    <source>
        <dbReference type="EMBL" id="GFO20981.1"/>
    </source>
</evidence>
<feature type="transmembrane region" description="Helical" evidence="5">
    <location>
        <begin position="75"/>
        <end position="99"/>
    </location>
</feature>
<feature type="transmembrane region" description="Helical" evidence="5">
    <location>
        <begin position="273"/>
        <end position="293"/>
    </location>
</feature>
<keyword evidence="8" id="KW-1185">Reference proteome</keyword>